<sequence length="543" mass="61804">MITRLILMILIFGDNYLVQSQTIIEGNVVDASNNQPLAYVNVGINKKNIGTISRENGGFSIKIPDENLRDTLSFSLVGFQQLDLPVKMLSDKKSVNIKLRERTVELNELTIRENRPIEKKFGIKKRGGPIHFTDGMFSQEDIFEIGQLIKPGRGPAQIMSANLYISSDTEDSASFRINFYRYDGEKPSDRIIAKSILQKHPVKKGWLRFDVSDHGVVVDGDFIVSVECIPDAEKADRKLTYEVKLGGSSKSFYRRNSLGQWNTPPHHYCLFITALVDKDTPDEIEDKETLPAFKLYSEVVKDTFNVFVRLPKDYQRSSVTKYPVVYHLDGNAYFEHVSTSINKLSRRKAFKEPILVGIGYRDAYVMDSLRNRDYTFPKALATDSFAVSGGGQNFYKFLEHELIPQIEYKYKTDATNRTIMGHSLGGYFTLYALCQGLNKGLVFNNYVSASPSISYHHDYIVNELKRVLPKGGKNLKLFLSMGEMEISGNSFSNFNDALKTSRIIDLQTRVYPDLEHMGTAVPSFEDGMKFISIRKYQDQLKFE</sequence>
<dbReference type="InterPro" id="IPR000801">
    <property type="entry name" value="Esterase-like"/>
</dbReference>
<evidence type="ECO:0000313" key="3">
    <source>
        <dbReference type="EMBL" id="REA63618.1"/>
    </source>
</evidence>
<evidence type="ECO:0000313" key="4">
    <source>
        <dbReference type="Proteomes" id="UP000256373"/>
    </source>
</evidence>
<dbReference type="OrthoDB" id="9784036at2"/>
<dbReference type="Pfam" id="PF13715">
    <property type="entry name" value="CarbopepD_reg_2"/>
    <property type="match status" value="1"/>
</dbReference>
<organism evidence="3 4">
    <name type="scientific">Dyadobacter luteus</name>
    <dbReference type="NCBI Taxonomy" id="2259619"/>
    <lineage>
        <taxon>Bacteria</taxon>
        <taxon>Pseudomonadati</taxon>
        <taxon>Bacteroidota</taxon>
        <taxon>Cytophagia</taxon>
        <taxon>Cytophagales</taxon>
        <taxon>Spirosomataceae</taxon>
        <taxon>Dyadobacter</taxon>
    </lineage>
</organism>
<dbReference type="SUPFAM" id="SSF53474">
    <property type="entry name" value="alpha/beta-Hydrolases"/>
    <property type="match status" value="1"/>
</dbReference>
<dbReference type="Gene3D" id="3.40.50.1820">
    <property type="entry name" value="alpha/beta hydrolase"/>
    <property type="match status" value="1"/>
</dbReference>
<dbReference type="InterPro" id="IPR052558">
    <property type="entry name" value="Siderophore_Hydrolase_D"/>
</dbReference>
<dbReference type="Gene3D" id="2.60.40.1120">
    <property type="entry name" value="Carboxypeptidase-like, regulatory domain"/>
    <property type="match status" value="1"/>
</dbReference>
<evidence type="ECO:0008006" key="5">
    <source>
        <dbReference type="Google" id="ProtNLM"/>
    </source>
</evidence>
<dbReference type="Pfam" id="PF00756">
    <property type="entry name" value="Esterase"/>
    <property type="match status" value="1"/>
</dbReference>
<evidence type="ECO:0000256" key="1">
    <source>
        <dbReference type="ARBA" id="ARBA00005622"/>
    </source>
</evidence>
<gene>
    <name evidence="3" type="ORF">DSL64_04030</name>
</gene>
<accession>A0A3D8YFY9</accession>
<dbReference type="GO" id="GO:0016788">
    <property type="term" value="F:hydrolase activity, acting on ester bonds"/>
    <property type="evidence" value="ECO:0007669"/>
    <property type="project" value="TreeGrafter"/>
</dbReference>
<proteinExistence type="inferred from homology"/>
<dbReference type="AlphaFoldDB" id="A0A3D8YFY9"/>
<name>A0A3D8YFY9_9BACT</name>
<comment type="caution">
    <text evidence="3">The sequence shown here is derived from an EMBL/GenBank/DDBJ whole genome shotgun (WGS) entry which is preliminary data.</text>
</comment>
<dbReference type="EMBL" id="QNUL01000002">
    <property type="protein sequence ID" value="REA63618.1"/>
    <property type="molecule type" value="Genomic_DNA"/>
</dbReference>
<keyword evidence="2" id="KW-0378">Hydrolase</keyword>
<dbReference type="RefSeq" id="WP_115829368.1">
    <property type="nucleotide sequence ID" value="NZ_QNUL01000002.1"/>
</dbReference>
<reference evidence="3 4" key="1">
    <citation type="submission" date="2018-07" db="EMBL/GenBank/DDBJ databases">
        <title>Dyadobacter roseus sp. nov., isolated from rose rhizosphere soil.</title>
        <authorList>
            <person name="Chen L."/>
        </authorList>
    </citation>
    <scope>NUCLEOTIDE SEQUENCE [LARGE SCALE GENOMIC DNA]</scope>
    <source>
        <strain evidence="3 4">RS19</strain>
    </source>
</reference>
<dbReference type="SUPFAM" id="SSF49464">
    <property type="entry name" value="Carboxypeptidase regulatory domain-like"/>
    <property type="match status" value="1"/>
</dbReference>
<dbReference type="PANTHER" id="PTHR40841:SF2">
    <property type="entry name" value="SIDEROPHORE-DEGRADING ESTERASE (EUROFUNG)"/>
    <property type="match status" value="1"/>
</dbReference>
<dbReference type="InterPro" id="IPR029058">
    <property type="entry name" value="AB_hydrolase_fold"/>
</dbReference>
<protein>
    <recommendedName>
        <fullName evidence="5">Alpha/beta hydrolase</fullName>
    </recommendedName>
</protein>
<dbReference type="PANTHER" id="PTHR40841">
    <property type="entry name" value="SIDEROPHORE TRIACETYLFUSARININE C ESTERASE"/>
    <property type="match status" value="1"/>
</dbReference>
<evidence type="ECO:0000256" key="2">
    <source>
        <dbReference type="ARBA" id="ARBA00022801"/>
    </source>
</evidence>
<dbReference type="Proteomes" id="UP000256373">
    <property type="component" value="Unassembled WGS sequence"/>
</dbReference>
<dbReference type="InterPro" id="IPR008969">
    <property type="entry name" value="CarboxyPept-like_regulatory"/>
</dbReference>
<keyword evidence="4" id="KW-1185">Reference proteome</keyword>
<comment type="similarity">
    <text evidence="1">Belongs to the esterase D family.</text>
</comment>